<evidence type="ECO:0000256" key="1">
    <source>
        <dbReference type="SAM" id="Phobius"/>
    </source>
</evidence>
<reference evidence="2" key="1">
    <citation type="submission" date="2013-12" db="EMBL/GenBank/DDBJ databases">
        <title>The Genome Sequence of Aphanomyces invadans NJM9701.</title>
        <authorList>
            <consortium name="The Broad Institute Genomics Platform"/>
            <person name="Russ C."/>
            <person name="Tyler B."/>
            <person name="van West P."/>
            <person name="Dieguez-Uribeondo J."/>
            <person name="Young S.K."/>
            <person name="Zeng Q."/>
            <person name="Gargeya S."/>
            <person name="Fitzgerald M."/>
            <person name="Abouelleil A."/>
            <person name="Alvarado L."/>
            <person name="Chapman S.B."/>
            <person name="Gainer-Dewar J."/>
            <person name="Goldberg J."/>
            <person name="Griggs A."/>
            <person name="Gujja S."/>
            <person name="Hansen M."/>
            <person name="Howarth C."/>
            <person name="Imamovic A."/>
            <person name="Ireland A."/>
            <person name="Larimer J."/>
            <person name="McCowan C."/>
            <person name="Murphy C."/>
            <person name="Pearson M."/>
            <person name="Poon T.W."/>
            <person name="Priest M."/>
            <person name="Roberts A."/>
            <person name="Saif S."/>
            <person name="Shea T."/>
            <person name="Sykes S."/>
            <person name="Wortman J."/>
            <person name="Nusbaum C."/>
            <person name="Birren B."/>
        </authorList>
    </citation>
    <scope>NUCLEOTIDE SEQUENCE [LARGE SCALE GENOMIC DNA]</scope>
    <source>
        <strain evidence="2">NJM9701</strain>
    </source>
</reference>
<evidence type="ECO:0008006" key="3">
    <source>
        <dbReference type="Google" id="ProtNLM"/>
    </source>
</evidence>
<dbReference type="eggNOG" id="ENOG502S2SV">
    <property type="taxonomic scope" value="Eukaryota"/>
</dbReference>
<dbReference type="EMBL" id="KI913952">
    <property type="protein sequence ID" value="ETW09539.1"/>
    <property type="molecule type" value="Genomic_DNA"/>
</dbReference>
<organism evidence="2">
    <name type="scientific">Aphanomyces invadans</name>
    <dbReference type="NCBI Taxonomy" id="157072"/>
    <lineage>
        <taxon>Eukaryota</taxon>
        <taxon>Sar</taxon>
        <taxon>Stramenopiles</taxon>
        <taxon>Oomycota</taxon>
        <taxon>Saprolegniomycetes</taxon>
        <taxon>Saprolegniales</taxon>
        <taxon>Verrucalvaceae</taxon>
        <taxon>Aphanomyces</taxon>
    </lineage>
</organism>
<dbReference type="InterPro" id="IPR036938">
    <property type="entry name" value="PAP2/HPO_sf"/>
</dbReference>
<feature type="transmembrane region" description="Helical" evidence="1">
    <location>
        <begin position="139"/>
        <end position="162"/>
    </location>
</feature>
<feature type="transmembrane region" description="Helical" evidence="1">
    <location>
        <begin position="204"/>
        <end position="224"/>
    </location>
</feature>
<dbReference type="CDD" id="cd01610">
    <property type="entry name" value="PAP2_like"/>
    <property type="match status" value="1"/>
</dbReference>
<name>A0A024UT74_9STRA</name>
<keyword evidence="1" id="KW-0472">Membrane</keyword>
<proteinExistence type="predicted"/>
<dbReference type="RefSeq" id="XP_008860950.1">
    <property type="nucleotide sequence ID" value="XM_008862728.1"/>
</dbReference>
<sequence>MKRRGHPPSSLEAQLVSKPVLALDFHIVWWLHDCKSVYPNASAVVHTLVSRYRTQDISLLLWIFFFYIVSDLGIPYFYTCVGNLVAVVVLQYSIDAKRPIDYDDSLYEHACTDPDTKGFPSVDSHMVIVVIGPALTSPAVSATTIALMVVSGLIIAFTRVFVGVRFPSQIVGSWGTGVMGVLVANFIHVSVLHHASTAALPASFHRVVVVCVIVAALFCMASWVEASDSRNFGIPRHEFSRVLKTIVTSGTDDVAPTTDGSSHRRDSFYYLMKSVHSRRRPDPAAAVQPPRVHFAAAVPEQQGPKE</sequence>
<keyword evidence="1" id="KW-0812">Transmembrane</keyword>
<dbReference type="OrthoDB" id="68921at2759"/>
<dbReference type="GeneID" id="20077144"/>
<dbReference type="AlphaFoldDB" id="A0A024UT74"/>
<feature type="transmembrane region" description="Helical" evidence="1">
    <location>
        <begin position="59"/>
        <end position="78"/>
    </location>
</feature>
<protein>
    <recommendedName>
        <fullName evidence="3">Phosphatidic acid phosphatase type 2/haloperoxidase domain-containing protein</fullName>
    </recommendedName>
</protein>
<dbReference type="VEuPathDB" id="FungiDB:H310_00094"/>
<accession>A0A024UT74</accession>
<evidence type="ECO:0000313" key="2">
    <source>
        <dbReference type="EMBL" id="ETW09539.1"/>
    </source>
</evidence>
<keyword evidence="1" id="KW-1133">Transmembrane helix</keyword>
<dbReference type="SUPFAM" id="SSF48317">
    <property type="entry name" value="Acid phosphatase/Vanadium-dependent haloperoxidase"/>
    <property type="match status" value="1"/>
</dbReference>
<feature type="transmembrane region" description="Helical" evidence="1">
    <location>
        <begin position="174"/>
        <end position="192"/>
    </location>
</feature>
<gene>
    <name evidence="2" type="ORF">H310_00094</name>
</gene>